<keyword evidence="4" id="KW-1185">Reference proteome</keyword>
<proteinExistence type="predicted"/>
<dbReference type="OrthoDB" id="272072at2759"/>
<dbReference type="EMBL" id="LJSK01000099">
    <property type="protein sequence ID" value="KPI87170.1"/>
    <property type="molecule type" value="Genomic_DNA"/>
</dbReference>
<evidence type="ECO:0000313" key="3">
    <source>
        <dbReference type="EMBL" id="KPI87170.1"/>
    </source>
</evidence>
<comment type="caution">
    <text evidence="3">The sequence shown here is derived from an EMBL/GenBank/DDBJ whole genome shotgun (WGS) entry which is preliminary data.</text>
</comment>
<dbReference type="AlphaFoldDB" id="A0A0N1PCJ9"/>
<evidence type="ECO:0000313" key="4">
    <source>
        <dbReference type="Proteomes" id="UP000038009"/>
    </source>
</evidence>
<evidence type="ECO:0000256" key="1">
    <source>
        <dbReference type="SAM" id="MobiDB-lite"/>
    </source>
</evidence>
<dbReference type="SUPFAM" id="SSF47473">
    <property type="entry name" value="EF-hand"/>
    <property type="match status" value="4"/>
</dbReference>
<protein>
    <recommendedName>
        <fullName evidence="2">EF-hand domain-containing protein</fullName>
    </recommendedName>
</protein>
<organism evidence="3 4">
    <name type="scientific">Leptomonas seymouri</name>
    <dbReference type="NCBI Taxonomy" id="5684"/>
    <lineage>
        <taxon>Eukaryota</taxon>
        <taxon>Discoba</taxon>
        <taxon>Euglenozoa</taxon>
        <taxon>Kinetoplastea</taxon>
        <taxon>Metakinetoplastina</taxon>
        <taxon>Trypanosomatida</taxon>
        <taxon>Trypanosomatidae</taxon>
        <taxon>Leishmaniinae</taxon>
        <taxon>Leptomonas</taxon>
    </lineage>
</organism>
<feature type="domain" description="EF-hand" evidence="2">
    <location>
        <begin position="278"/>
        <end position="306"/>
    </location>
</feature>
<dbReference type="PANTHER" id="PTHR20875">
    <property type="entry name" value="EF-HAND CALCIUM-BINDING DOMAIN-CONTAINING PROTEIN 6-RELATED"/>
    <property type="match status" value="1"/>
</dbReference>
<evidence type="ECO:0000259" key="2">
    <source>
        <dbReference type="SMART" id="SM00054"/>
    </source>
</evidence>
<feature type="domain" description="EF-hand" evidence="2">
    <location>
        <begin position="25"/>
        <end position="53"/>
    </location>
</feature>
<dbReference type="VEuPathDB" id="TriTrypDB:Lsey_0099_0030"/>
<dbReference type="Proteomes" id="UP000038009">
    <property type="component" value="Unassembled WGS sequence"/>
</dbReference>
<dbReference type="SMART" id="SM00054">
    <property type="entry name" value="EFh"/>
    <property type="match status" value="4"/>
</dbReference>
<feature type="domain" description="EF-hand" evidence="2">
    <location>
        <begin position="644"/>
        <end position="672"/>
    </location>
</feature>
<dbReference type="InterPro" id="IPR002048">
    <property type="entry name" value="EF_hand_dom"/>
</dbReference>
<sequence length="965" mass="105177">MTATASLLDDVMRKVRAQASKRRIALQPFFADFDRLHSGRITAAQFSRVLISNDIQLTHEDIRILVDAFTPEVSAATDPTAFASKELRENPPVLYGSFLEALQAVPDIGVAFSRSNATTALTEAEQARLAPASLMLQHAIQANRTSLIEPFRDLDPLRTGRVTAAQFRRCLPFSSSLSEDAMDLFVKQYSDGRGGVYYMPWCRAMDPSLKEKEEPAVAKGSVIADAAKTGPATPAGAHSSFFRTTTSGLSRDSFANPGLTAEQLISIFQQQCALYRIRYEDVFNDMDKMKTGRVTAAQFESALGRMPLVHFALRHENVETLARYYGGGYEGPLEGCMVSYRSFLRDIHPSRATQITADGREVPTNFFATAHAADTFITSAADHEKADALLERLRANIRANRISLSPVLRDFDRVRKGIYEHRTCTHTRFARGLATQNILLPPEELLLLIRRYTVPNPDGTPSSEVNYYLFVQDVDPSQVNGGAVRPASTGRPRTGQGASNINDTNIAGVAVTKEEAVRRVAQQVVTRRLCLHTFLEEADPMRSGTVLIGRFGGLLDQAGVELTSPELSALEAAFASTRVSGAIDSERFQDEVRAAVLVLQQEQQQGQHSGRAGRGSATDLEKMSPEVQRLLQRVRHNVRVHNALLLPFFADFDRNHRGVITPTQFAQACVRHHLPLSEPELRLVATAYRAGAAHGDEVRYLAFIRDVGSEEESASQAAKAMASDASAAAAAAAASTGMTVAMAGTVAAGAAAPEAAAADVDELLVAICLFLQERRPRVSEFFPDGDELRHQHVTPTRFRHCLSMLGMTSLTEEELCTLESGFPSAKCPGDIDYPAFVCTLRAMLADGVGVAAVTQRRLGSGRSALTKTELSSSAAKTFAEATLKRVQHMLRARRTATIMAFREYDRARKGFVTDGQFFACLQALGVSLQPDEASALLQLYGVGGGQMHYLPFAQEVDDAALVSVS</sequence>
<reference evidence="3 4" key="1">
    <citation type="journal article" date="2015" name="PLoS Pathog.">
        <title>Leptomonas seymouri: Adaptations to the Dixenous Life Cycle Analyzed by Genome Sequencing, Transcriptome Profiling and Co-infection with Leishmania donovani.</title>
        <authorList>
            <person name="Kraeva N."/>
            <person name="Butenko A."/>
            <person name="Hlavacova J."/>
            <person name="Kostygov A."/>
            <person name="Myskova J."/>
            <person name="Grybchuk D."/>
            <person name="Lestinova T."/>
            <person name="Votypka J."/>
            <person name="Volf P."/>
            <person name="Opperdoes F."/>
            <person name="Flegontov P."/>
            <person name="Lukes J."/>
            <person name="Yurchenko V."/>
        </authorList>
    </citation>
    <scope>NUCLEOTIDE SEQUENCE [LARGE SCALE GENOMIC DNA]</scope>
    <source>
        <strain evidence="3 4">ATCC 30220</strain>
    </source>
</reference>
<dbReference type="OMA" id="CVRYRDF"/>
<feature type="region of interest" description="Disordered" evidence="1">
    <location>
        <begin position="481"/>
        <end position="501"/>
    </location>
</feature>
<dbReference type="InterPro" id="IPR052603">
    <property type="entry name" value="EFCB6"/>
</dbReference>
<dbReference type="InterPro" id="IPR011992">
    <property type="entry name" value="EF-hand-dom_pair"/>
</dbReference>
<feature type="domain" description="EF-hand" evidence="2">
    <location>
        <begin position="896"/>
        <end position="924"/>
    </location>
</feature>
<accession>A0A0N1PCJ9</accession>
<dbReference type="GO" id="GO:0005509">
    <property type="term" value="F:calcium ion binding"/>
    <property type="evidence" value="ECO:0007669"/>
    <property type="project" value="InterPro"/>
</dbReference>
<gene>
    <name evidence="3" type="ORF">ABL78_3732</name>
</gene>
<dbReference type="PANTHER" id="PTHR20875:SF0">
    <property type="entry name" value="GH12158P"/>
    <property type="match status" value="1"/>
</dbReference>
<dbReference type="Gene3D" id="1.10.238.10">
    <property type="entry name" value="EF-hand"/>
    <property type="match status" value="4"/>
</dbReference>
<name>A0A0N1PCJ9_LEPSE</name>